<feature type="domain" description="B box-type" evidence="11">
    <location>
        <begin position="207"/>
        <end position="254"/>
    </location>
</feature>
<proteinExistence type="predicted"/>
<gene>
    <name evidence="12" type="ORF">Nepgr_020006</name>
</gene>
<dbReference type="InterPro" id="IPR000315">
    <property type="entry name" value="Znf_B-box"/>
</dbReference>
<evidence type="ECO:0000256" key="1">
    <source>
        <dbReference type="ARBA" id="ARBA00004123"/>
    </source>
</evidence>
<evidence type="ECO:0000256" key="5">
    <source>
        <dbReference type="ARBA" id="ARBA00022833"/>
    </source>
</evidence>
<keyword evidence="13" id="KW-1185">Reference proteome</keyword>
<sequence length="400" mass="43459">MPDVPAEFTGEVSGFTDDSPEAINAEGAQVEREASEAQPRVDEEAEAEAVIEPSSETLAELPVVAVQANQAEILAEESEGVLESGVVGEETVSTDVEPQGTVPQAGVPSSEVEVEVPVVPACEAQAPETSGEASVGGDLLISQQCREREIQSEMKIQCDVCEKQEAAVFCAADEAAICDGCDYRVHHANNLASKHRRFSLLHHPFFEEAPQCDICQERRALSFCLEDRAILCTECDVSIHTANEHTRKHSRFLLTGVKLSASSALYPTSANCDREIMISEPSTIEVSNPEMFSRPSISNSVTTPSLNYQISEESSISTSCVPEFLMEIPPAGWRFEDILDYSSSASDPLRKTFDYVMPIINQQGESNARSSPHKQATRISAPQGQVLPSDLPHFFPTTLL</sequence>
<accession>A0AAD3XVR4</accession>
<feature type="region of interest" description="Disordered" evidence="10">
    <location>
        <begin position="1"/>
        <end position="54"/>
    </location>
</feature>
<feature type="compositionally biased region" description="Basic and acidic residues" evidence="10">
    <location>
        <begin position="29"/>
        <end position="42"/>
    </location>
</feature>
<keyword evidence="3" id="KW-0677">Repeat</keyword>
<keyword evidence="5" id="KW-0862">Zinc</keyword>
<dbReference type="GO" id="GO:0006355">
    <property type="term" value="P:regulation of DNA-templated transcription"/>
    <property type="evidence" value="ECO:0007669"/>
    <property type="project" value="TreeGrafter"/>
</dbReference>
<dbReference type="AlphaFoldDB" id="A0AAD3XVR4"/>
<evidence type="ECO:0000256" key="9">
    <source>
        <dbReference type="PROSITE-ProRule" id="PRU00024"/>
    </source>
</evidence>
<dbReference type="PROSITE" id="PS50119">
    <property type="entry name" value="ZF_BBOX"/>
    <property type="match status" value="2"/>
</dbReference>
<keyword evidence="2" id="KW-0479">Metal-binding</keyword>
<dbReference type="PANTHER" id="PTHR31832">
    <property type="entry name" value="B-BOX ZINC FINGER PROTEIN 22"/>
    <property type="match status" value="1"/>
</dbReference>
<dbReference type="GO" id="GO:0008270">
    <property type="term" value="F:zinc ion binding"/>
    <property type="evidence" value="ECO:0007669"/>
    <property type="project" value="UniProtKB-KW"/>
</dbReference>
<keyword evidence="6" id="KW-0805">Transcription regulation</keyword>
<keyword evidence="4 9" id="KW-0863">Zinc-finger</keyword>
<comment type="subcellular location">
    <subcellularLocation>
        <location evidence="1">Nucleus</location>
    </subcellularLocation>
</comment>
<dbReference type="EMBL" id="BSYO01000018">
    <property type="protein sequence ID" value="GMH18165.1"/>
    <property type="molecule type" value="Genomic_DNA"/>
</dbReference>
<evidence type="ECO:0000256" key="6">
    <source>
        <dbReference type="ARBA" id="ARBA00023015"/>
    </source>
</evidence>
<name>A0AAD3XVR4_NEPGR</name>
<evidence type="ECO:0000313" key="12">
    <source>
        <dbReference type="EMBL" id="GMH18165.1"/>
    </source>
</evidence>
<evidence type="ECO:0000256" key="8">
    <source>
        <dbReference type="ARBA" id="ARBA00023242"/>
    </source>
</evidence>
<keyword evidence="7" id="KW-0804">Transcription</keyword>
<feature type="domain" description="B box-type" evidence="11">
    <location>
        <begin position="153"/>
        <end position="200"/>
    </location>
</feature>
<evidence type="ECO:0000259" key="11">
    <source>
        <dbReference type="PROSITE" id="PS50119"/>
    </source>
</evidence>
<dbReference type="Proteomes" id="UP001279734">
    <property type="component" value="Unassembled WGS sequence"/>
</dbReference>
<dbReference type="PANTHER" id="PTHR31832:SF52">
    <property type="entry name" value="B-BOX ZINC FINGER PROTEIN 21"/>
    <property type="match status" value="1"/>
</dbReference>
<reference evidence="12" key="1">
    <citation type="submission" date="2023-05" db="EMBL/GenBank/DDBJ databases">
        <title>Nepenthes gracilis genome sequencing.</title>
        <authorList>
            <person name="Fukushima K."/>
        </authorList>
    </citation>
    <scope>NUCLEOTIDE SEQUENCE</scope>
    <source>
        <strain evidence="12">SING2019-196</strain>
    </source>
</reference>
<protein>
    <recommendedName>
        <fullName evidence="11">B box-type domain-containing protein</fullName>
    </recommendedName>
</protein>
<feature type="region of interest" description="Disordered" evidence="10">
    <location>
        <begin position="364"/>
        <end position="389"/>
    </location>
</feature>
<dbReference type="InterPro" id="IPR051979">
    <property type="entry name" value="B-box_zinc_finger"/>
</dbReference>
<evidence type="ECO:0000313" key="13">
    <source>
        <dbReference type="Proteomes" id="UP001279734"/>
    </source>
</evidence>
<evidence type="ECO:0000256" key="10">
    <source>
        <dbReference type="SAM" id="MobiDB-lite"/>
    </source>
</evidence>
<dbReference type="SMART" id="SM00336">
    <property type="entry name" value="BBOX"/>
    <property type="match status" value="2"/>
</dbReference>
<comment type="caution">
    <text evidence="12">The sequence shown here is derived from an EMBL/GenBank/DDBJ whole genome shotgun (WGS) entry which is preliminary data.</text>
</comment>
<keyword evidence="8" id="KW-0539">Nucleus</keyword>
<evidence type="ECO:0000256" key="3">
    <source>
        <dbReference type="ARBA" id="ARBA00022737"/>
    </source>
</evidence>
<evidence type="ECO:0000256" key="4">
    <source>
        <dbReference type="ARBA" id="ARBA00022771"/>
    </source>
</evidence>
<evidence type="ECO:0000256" key="7">
    <source>
        <dbReference type="ARBA" id="ARBA00023163"/>
    </source>
</evidence>
<dbReference type="Pfam" id="PF00643">
    <property type="entry name" value="zf-B_box"/>
    <property type="match status" value="2"/>
</dbReference>
<organism evidence="12 13">
    <name type="scientific">Nepenthes gracilis</name>
    <name type="common">Slender pitcher plant</name>
    <dbReference type="NCBI Taxonomy" id="150966"/>
    <lineage>
        <taxon>Eukaryota</taxon>
        <taxon>Viridiplantae</taxon>
        <taxon>Streptophyta</taxon>
        <taxon>Embryophyta</taxon>
        <taxon>Tracheophyta</taxon>
        <taxon>Spermatophyta</taxon>
        <taxon>Magnoliopsida</taxon>
        <taxon>eudicotyledons</taxon>
        <taxon>Gunneridae</taxon>
        <taxon>Pentapetalae</taxon>
        <taxon>Caryophyllales</taxon>
        <taxon>Nepenthaceae</taxon>
        <taxon>Nepenthes</taxon>
    </lineage>
</organism>
<dbReference type="InterPro" id="IPR049808">
    <property type="entry name" value="CONSTANS-like_Bbox1"/>
</dbReference>
<dbReference type="GO" id="GO:0005634">
    <property type="term" value="C:nucleus"/>
    <property type="evidence" value="ECO:0007669"/>
    <property type="project" value="UniProtKB-SubCell"/>
</dbReference>
<evidence type="ECO:0000256" key="2">
    <source>
        <dbReference type="ARBA" id="ARBA00022723"/>
    </source>
</evidence>
<dbReference type="Gene3D" id="3.30.160.60">
    <property type="entry name" value="Classic Zinc Finger"/>
    <property type="match status" value="1"/>
</dbReference>
<dbReference type="GO" id="GO:0009640">
    <property type="term" value="P:photomorphogenesis"/>
    <property type="evidence" value="ECO:0007669"/>
    <property type="project" value="TreeGrafter"/>
</dbReference>
<dbReference type="CDD" id="cd19821">
    <property type="entry name" value="Bbox1_BBX-like"/>
    <property type="match status" value="2"/>
</dbReference>